<proteinExistence type="predicted"/>
<evidence type="ECO:0000256" key="2">
    <source>
        <dbReference type="ARBA" id="ARBA00023235"/>
    </source>
</evidence>
<comment type="caution">
    <text evidence="3">The sequence shown here is derived from an EMBL/GenBank/DDBJ whole genome shotgun (WGS) entry which is preliminary data.</text>
</comment>
<reference evidence="3" key="2">
    <citation type="journal article" date="2023" name="Int. J. Mol. Sci.">
        <title>De Novo Assembly and Annotation of 11 Diverse Shrub Willow (Salix) Genomes Reveals Novel Gene Organization in Sex-Linked Regions.</title>
        <authorList>
            <person name="Hyden B."/>
            <person name="Feng K."/>
            <person name="Yates T.B."/>
            <person name="Jawdy S."/>
            <person name="Cereghino C."/>
            <person name="Smart L.B."/>
            <person name="Muchero W."/>
        </authorList>
    </citation>
    <scope>NUCLEOTIDE SEQUENCE [LARGE SCALE GENOMIC DNA]</scope>
    <source>
        <tissue evidence="3">Shoot tip</tissue>
    </source>
</reference>
<dbReference type="InterPro" id="IPR037039">
    <property type="entry name" value="CM_AroQ_sf_eucaryotic"/>
</dbReference>
<dbReference type="OrthoDB" id="191918at2759"/>
<name>A0A9Q0Z476_SALVM</name>
<dbReference type="GO" id="GO:0046417">
    <property type="term" value="P:chorismate metabolic process"/>
    <property type="evidence" value="ECO:0007669"/>
    <property type="project" value="InterPro"/>
</dbReference>
<gene>
    <name evidence="3" type="ORF">OIU85_023980</name>
</gene>
<dbReference type="InterPro" id="IPR036263">
    <property type="entry name" value="Chorismate_II_sf"/>
</dbReference>
<reference evidence="3" key="1">
    <citation type="submission" date="2022-11" db="EMBL/GenBank/DDBJ databases">
        <authorList>
            <person name="Hyden B.L."/>
            <person name="Feng K."/>
            <person name="Yates T."/>
            <person name="Jawdy S."/>
            <person name="Smart L.B."/>
            <person name="Muchero W."/>
        </authorList>
    </citation>
    <scope>NUCLEOTIDE SEQUENCE</scope>
    <source>
        <tissue evidence="3">Shoot tip</tissue>
    </source>
</reference>
<dbReference type="AlphaFoldDB" id="A0A9Q0Z476"/>
<dbReference type="EMBL" id="JAPFFL010000006">
    <property type="protein sequence ID" value="KAJ6720824.1"/>
    <property type="molecule type" value="Genomic_DNA"/>
</dbReference>
<dbReference type="EC" id="5.4.99.5" evidence="1"/>
<dbReference type="Gene3D" id="1.10.590.10">
    <property type="entry name" value="Chorismate mutase, AroQ class superfamily, eukaryotic"/>
    <property type="match status" value="1"/>
</dbReference>
<dbReference type="Proteomes" id="UP001151529">
    <property type="component" value="Chromosome 10"/>
</dbReference>
<dbReference type="GO" id="GO:0009073">
    <property type="term" value="P:aromatic amino acid family biosynthetic process"/>
    <property type="evidence" value="ECO:0007669"/>
    <property type="project" value="InterPro"/>
</dbReference>
<sequence>MYKAEPNLAVNLYEDWIMPLTKEVQAEHLLRMLDSCQVMHVLKDFICRQLCIASLIGQILPEEKVVILSTYELGKSWGINRRRFSQFSRQLLVSAFYHTLDGKSSDSSFGSIP</sequence>
<evidence type="ECO:0000313" key="4">
    <source>
        <dbReference type="Proteomes" id="UP001151529"/>
    </source>
</evidence>
<dbReference type="GO" id="GO:0004106">
    <property type="term" value="F:chorismate mutase activity"/>
    <property type="evidence" value="ECO:0007669"/>
    <property type="project" value="UniProtKB-EC"/>
</dbReference>
<accession>A0A9Q0Z476</accession>
<keyword evidence="4" id="KW-1185">Reference proteome</keyword>
<evidence type="ECO:0000313" key="3">
    <source>
        <dbReference type="EMBL" id="KAJ6720824.1"/>
    </source>
</evidence>
<organism evidence="3 4">
    <name type="scientific">Salix viminalis</name>
    <name type="common">Common osier</name>
    <name type="synonym">Basket willow</name>
    <dbReference type="NCBI Taxonomy" id="40686"/>
    <lineage>
        <taxon>Eukaryota</taxon>
        <taxon>Viridiplantae</taxon>
        <taxon>Streptophyta</taxon>
        <taxon>Embryophyta</taxon>
        <taxon>Tracheophyta</taxon>
        <taxon>Spermatophyta</taxon>
        <taxon>Magnoliopsida</taxon>
        <taxon>eudicotyledons</taxon>
        <taxon>Gunneridae</taxon>
        <taxon>Pentapetalae</taxon>
        <taxon>rosids</taxon>
        <taxon>fabids</taxon>
        <taxon>Malpighiales</taxon>
        <taxon>Salicaceae</taxon>
        <taxon>Saliceae</taxon>
        <taxon>Salix</taxon>
    </lineage>
</organism>
<keyword evidence="2" id="KW-0413">Isomerase</keyword>
<evidence type="ECO:0000256" key="1">
    <source>
        <dbReference type="ARBA" id="ARBA00012404"/>
    </source>
</evidence>
<protein>
    <recommendedName>
        <fullName evidence="1">chorismate mutase</fullName>
        <ecNumber evidence="1">5.4.99.5</ecNumber>
    </recommendedName>
</protein>
<dbReference type="SUPFAM" id="SSF48600">
    <property type="entry name" value="Chorismate mutase II"/>
    <property type="match status" value="1"/>
</dbReference>